<keyword evidence="1" id="KW-0812">Transmembrane</keyword>
<sequence>MSHISDRLYNFITYGFTFSGIAVTFGDIKSFILFIGALVLLSLQIRLHLIKIKKEKEN</sequence>
<evidence type="ECO:0000313" key="2">
    <source>
        <dbReference type="EMBL" id="WGK93802.1"/>
    </source>
</evidence>
<feature type="transmembrane region" description="Helical" evidence="1">
    <location>
        <begin position="31"/>
        <end position="49"/>
    </location>
</feature>
<proteinExistence type="predicted"/>
<dbReference type="RefSeq" id="WP_264533469.1">
    <property type="nucleotide sequence ID" value="NZ_CP092332.1"/>
</dbReference>
<protein>
    <submittedName>
        <fullName evidence="2">Uncharacterized protein</fullName>
    </submittedName>
</protein>
<evidence type="ECO:0000256" key="1">
    <source>
        <dbReference type="SAM" id="Phobius"/>
    </source>
</evidence>
<reference evidence="2 3" key="1">
    <citation type="submission" date="2023-06" db="EMBL/GenBank/DDBJ databases">
        <title>Complete Genome Sequence of Flavobacterium keumense K3R-10.</title>
        <authorList>
            <person name="Jeong H."/>
            <person name="Jhang S.Y."/>
            <person name="Kim J.N."/>
        </authorList>
    </citation>
    <scope>NUCLEOTIDE SEQUENCE [LARGE SCALE GENOMIC DNA]</scope>
    <source>
        <strain evidence="2 3">K3R-10</strain>
    </source>
</reference>
<organism evidence="2 3">
    <name type="scientific">Flavobacterium keumense</name>
    <dbReference type="NCBI Taxonomy" id="1306518"/>
    <lineage>
        <taxon>Bacteria</taxon>
        <taxon>Pseudomonadati</taxon>
        <taxon>Bacteroidota</taxon>
        <taxon>Flavobacteriia</taxon>
        <taxon>Flavobacteriales</taxon>
        <taxon>Flavobacteriaceae</taxon>
        <taxon>Flavobacterium</taxon>
    </lineage>
</organism>
<accession>A0ABY8N2P3</accession>
<feature type="transmembrane region" description="Helical" evidence="1">
    <location>
        <begin position="7"/>
        <end position="25"/>
    </location>
</feature>
<keyword evidence="1" id="KW-1133">Transmembrane helix</keyword>
<evidence type="ECO:0000313" key="3">
    <source>
        <dbReference type="Proteomes" id="UP001232117"/>
    </source>
</evidence>
<dbReference type="Proteomes" id="UP001232117">
    <property type="component" value="Chromosome"/>
</dbReference>
<dbReference type="EMBL" id="CP092332">
    <property type="protein sequence ID" value="WGK93802.1"/>
    <property type="molecule type" value="Genomic_DNA"/>
</dbReference>
<keyword evidence="1" id="KW-0472">Membrane</keyword>
<gene>
    <name evidence="2" type="ORF">MG292_06775</name>
</gene>
<keyword evidence="3" id="KW-1185">Reference proteome</keyword>
<name>A0ABY8N2P3_9FLAO</name>